<reference evidence="4" key="2">
    <citation type="journal article" date="2005" name="Nature">
        <title>The map-based sequence of the rice genome.</title>
        <authorList>
            <consortium name="International rice genome sequencing project (IRGSP)"/>
            <person name="Matsumoto T."/>
            <person name="Wu J."/>
            <person name="Kanamori H."/>
            <person name="Katayose Y."/>
            <person name="Fujisawa M."/>
            <person name="Namiki N."/>
            <person name="Mizuno H."/>
            <person name="Yamamoto K."/>
            <person name="Antonio B.A."/>
            <person name="Baba T."/>
            <person name="Sakata K."/>
            <person name="Nagamura Y."/>
            <person name="Aoki H."/>
            <person name="Arikawa K."/>
            <person name="Arita K."/>
            <person name="Bito T."/>
            <person name="Chiden Y."/>
            <person name="Fujitsuka N."/>
            <person name="Fukunaka R."/>
            <person name="Hamada M."/>
            <person name="Harada C."/>
            <person name="Hayashi A."/>
            <person name="Hijishita S."/>
            <person name="Honda M."/>
            <person name="Hosokawa S."/>
            <person name="Ichikawa Y."/>
            <person name="Idonuma A."/>
            <person name="Iijima M."/>
            <person name="Ikeda M."/>
            <person name="Ikeno M."/>
            <person name="Ito K."/>
            <person name="Ito S."/>
            <person name="Ito T."/>
            <person name="Ito Y."/>
            <person name="Ito Y."/>
            <person name="Iwabuchi A."/>
            <person name="Kamiya K."/>
            <person name="Karasawa W."/>
            <person name="Kurita K."/>
            <person name="Katagiri S."/>
            <person name="Kikuta A."/>
            <person name="Kobayashi H."/>
            <person name="Kobayashi N."/>
            <person name="Machita K."/>
            <person name="Maehara T."/>
            <person name="Masukawa M."/>
            <person name="Mizubayashi T."/>
            <person name="Mukai Y."/>
            <person name="Nagasaki H."/>
            <person name="Nagata Y."/>
            <person name="Naito S."/>
            <person name="Nakashima M."/>
            <person name="Nakama Y."/>
            <person name="Nakamichi Y."/>
            <person name="Nakamura M."/>
            <person name="Meguro A."/>
            <person name="Negishi M."/>
            <person name="Ohta I."/>
            <person name="Ohta T."/>
            <person name="Okamoto M."/>
            <person name="Ono N."/>
            <person name="Saji S."/>
            <person name="Sakaguchi M."/>
            <person name="Sakai K."/>
            <person name="Shibata M."/>
            <person name="Shimokawa T."/>
            <person name="Song J."/>
            <person name="Takazaki Y."/>
            <person name="Terasawa K."/>
            <person name="Tsugane M."/>
            <person name="Tsuji K."/>
            <person name="Ueda S."/>
            <person name="Waki K."/>
            <person name="Yamagata H."/>
            <person name="Yamamoto M."/>
            <person name="Yamamoto S."/>
            <person name="Yamane H."/>
            <person name="Yoshiki S."/>
            <person name="Yoshihara R."/>
            <person name="Yukawa K."/>
            <person name="Zhong H."/>
            <person name="Yano M."/>
            <person name="Yuan Q."/>
            <person name="Ouyang S."/>
            <person name="Liu J."/>
            <person name="Jones K.M."/>
            <person name="Gansberger K."/>
            <person name="Moffat K."/>
            <person name="Hill J."/>
            <person name="Bera J."/>
            <person name="Fadrosh D."/>
            <person name="Jin S."/>
            <person name="Johri S."/>
            <person name="Kim M."/>
            <person name="Overton L."/>
            <person name="Reardon M."/>
            <person name="Tsitrin T."/>
            <person name="Vuong H."/>
            <person name="Weaver B."/>
            <person name="Ciecko A."/>
            <person name="Tallon L."/>
            <person name="Jackson J."/>
            <person name="Pai G."/>
            <person name="Aken S.V."/>
            <person name="Utterback T."/>
            <person name="Reidmuller S."/>
            <person name="Feldblyum T."/>
            <person name="Hsiao J."/>
            <person name="Zismann V."/>
            <person name="Iobst S."/>
            <person name="de Vazeille A.R."/>
            <person name="Buell C.R."/>
            <person name="Ying K."/>
            <person name="Li Y."/>
            <person name="Lu T."/>
            <person name="Huang Y."/>
            <person name="Zhao Q."/>
            <person name="Feng Q."/>
            <person name="Zhang L."/>
            <person name="Zhu J."/>
            <person name="Weng Q."/>
            <person name="Mu J."/>
            <person name="Lu Y."/>
            <person name="Fan D."/>
            <person name="Liu Y."/>
            <person name="Guan J."/>
            <person name="Zhang Y."/>
            <person name="Yu S."/>
            <person name="Liu X."/>
            <person name="Zhang Y."/>
            <person name="Hong G."/>
            <person name="Han B."/>
            <person name="Choisne N."/>
            <person name="Demange N."/>
            <person name="Orjeda G."/>
            <person name="Samain S."/>
            <person name="Cattolico L."/>
            <person name="Pelletier E."/>
            <person name="Couloux A."/>
            <person name="Segurens B."/>
            <person name="Wincker P."/>
            <person name="D'Hont A."/>
            <person name="Scarpelli C."/>
            <person name="Weissenbach J."/>
            <person name="Salanoubat M."/>
            <person name="Quetier F."/>
            <person name="Yu Y."/>
            <person name="Kim H.R."/>
            <person name="Rambo T."/>
            <person name="Currie J."/>
            <person name="Collura K."/>
            <person name="Luo M."/>
            <person name="Yang T."/>
            <person name="Ammiraju J.S.S."/>
            <person name="Engler F."/>
            <person name="Soderlund C."/>
            <person name="Wing R.A."/>
            <person name="Palmer L.E."/>
            <person name="de la Bastide M."/>
            <person name="Spiegel L."/>
            <person name="Nascimento L."/>
            <person name="Zutavern T."/>
            <person name="O'Shaughnessy A."/>
            <person name="Dike S."/>
            <person name="Dedhia N."/>
            <person name="Preston R."/>
            <person name="Balija V."/>
            <person name="McCombie W.R."/>
            <person name="Chow T."/>
            <person name="Chen H."/>
            <person name="Chung M."/>
            <person name="Chen C."/>
            <person name="Shaw J."/>
            <person name="Wu H."/>
            <person name="Hsiao K."/>
            <person name="Chao Y."/>
            <person name="Chu M."/>
            <person name="Cheng C."/>
            <person name="Hour A."/>
            <person name="Lee P."/>
            <person name="Lin S."/>
            <person name="Lin Y."/>
            <person name="Liou J."/>
            <person name="Liu S."/>
            <person name="Hsing Y."/>
            <person name="Raghuvanshi S."/>
            <person name="Mohanty A."/>
            <person name="Bharti A.K."/>
            <person name="Gaur A."/>
            <person name="Gupta V."/>
            <person name="Kumar D."/>
            <person name="Ravi V."/>
            <person name="Vij S."/>
            <person name="Kapur A."/>
            <person name="Khurana P."/>
            <person name="Khurana P."/>
            <person name="Khurana J.P."/>
            <person name="Tyagi A.K."/>
            <person name="Gaikwad K."/>
            <person name="Singh A."/>
            <person name="Dalal V."/>
            <person name="Srivastava S."/>
            <person name="Dixit A."/>
            <person name="Pal A.K."/>
            <person name="Ghazi I.A."/>
            <person name="Yadav M."/>
            <person name="Pandit A."/>
            <person name="Bhargava A."/>
            <person name="Sureshbabu K."/>
            <person name="Batra K."/>
            <person name="Sharma T.R."/>
            <person name="Mohapatra T."/>
            <person name="Singh N.K."/>
            <person name="Messing J."/>
            <person name="Nelson A.B."/>
            <person name="Fuks G."/>
            <person name="Kavchok S."/>
            <person name="Keizer G."/>
            <person name="Linton E."/>
            <person name="Llaca V."/>
            <person name="Song R."/>
            <person name="Tanyolac B."/>
            <person name="Young S."/>
            <person name="Ho-Il K."/>
            <person name="Hahn J.H."/>
            <person name="Sangsakoo G."/>
            <person name="Vanavichit A."/>
            <person name="de Mattos Luiz.A.T."/>
            <person name="Zimmer P.D."/>
            <person name="Malone G."/>
            <person name="Dellagostin O."/>
            <person name="de Oliveira A.C."/>
            <person name="Bevan M."/>
            <person name="Bancroft I."/>
            <person name="Minx P."/>
            <person name="Cordum H."/>
            <person name="Wilson R."/>
            <person name="Cheng Z."/>
            <person name="Jin W."/>
            <person name="Jiang J."/>
            <person name="Leong S.A."/>
            <person name="Iwama H."/>
            <person name="Gojobori T."/>
            <person name="Itoh T."/>
            <person name="Niimura Y."/>
            <person name="Fujii Y."/>
            <person name="Habara T."/>
            <person name="Sakai H."/>
            <person name="Sato Y."/>
            <person name="Wilson G."/>
            <person name="Kumar K."/>
            <person name="McCouch S."/>
            <person name="Juretic N."/>
            <person name="Hoen D."/>
            <person name="Wright S."/>
            <person name="Bruskiewich R."/>
            <person name="Bureau T."/>
            <person name="Miyao A."/>
            <person name="Hirochika H."/>
            <person name="Nishikawa T."/>
            <person name="Kadowaki K."/>
            <person name="Sugiura M."/>
            <person name="Burr B."/>
            <person name="Sasaki T."/>
        </authorList>
    </citation>
    <scope>NUCLEOTIDE SEQUENCE [LARGE SCALE GENOMIC DNA]</scope>
    <source>
        <strain evidence="4">cv. Nipponbare</strain>
    </source>
</reference>
<evidence type="ECO:0000313" key="4">
    <source>
        <dbReference type="Proteomes" id="UP000000763"/>
    </source>
</evidence>
<feature type="region of interest" description="Disordered" evidence="1">
    <location>
        <begin position="161"/>
        <end position="211"/>
    </location>
</feature>
<feature type="compositionally biased region" description="Basic and acidic residues" evidence="1">
    <location>
        <begin position="187"/>
        <end position="211"/>
    </location>
</feature>
<reference evidence="4" key="3">
    <citation type="journal article" date="2008" name="Nucleic Acids Res.">
        <title>The rice annotation project database (RAP-DB): 2008 update.</title>
        <authorList>
            <consortium name="The rice annotation project (RAP)"/>
        </authorList>
    </citation>
    <scope>GENOME REANNOTATION</scope>
    <source>
        <strain evidence="4">cv. Nipponbare</strain>
    </source>
</reference>
<organism evidence="2 4">
    <name type="scientific">Oryza sativa subsp. japonica</name>
    <name type="common">Rice</name>
    <dbReference type="NCBI Taxonomy" id="39947"/>
    <lineage>
        <taxon>Eukaryota</taxon>
        <taxon>Viridiplantae</taxon>
        <taxon>Streptophyta</taxon>
        <taxon>Embryophyta</taxon>
        <taxon>Tracheophyta</taxon>
        <taxon>Spermatophyta</taxon>
        <taxon>Magnoliopsida</taxon>
        <taxon>Liliopsida</taxon>
        <taxon>Poales</taxon>
        <taxon>Poaceae</taxon>
        <taxon>BOP clade</taxon>
        <taxon>Oryzoideae</taxon>
        <taxon>Oryzeae</taxon>
        <taxon>Oryzinae</taxon>
        <taxon>Oryza</taxon>
        <taxon>Oryza sativa</taxon>
    </lineage>
</organism>
<feature type="region of interest" description="Disordered" evidence="1">
    <location>
        <begin position="1"/>
        <end position="20"/>
    </location>
</feature>
<name>Q5QML2_ORYSJ</name>
<dbReference type="EMBL" id="AP003411">
    <property type="protein sequence ID" value="BAD82289.1"/>
    <property type="molecule type" value="Genomic_DNA"/>
</dbReference>
<gene>
    <name evidence="3" type="ORF">B1148D12.21</name>
    <name evidence="2" type="ORF">P0454H12.10</name>
</gene>
<dbReference type="AlphaFoldDB" id="Q5QML2"/>
<evidence type="ECO:0000313" key="2">
    <source>
        <dbReference type="EMBL" id="BAD73338.1"/>
    </source>
</evidence>
<protein>
    <submittedName>
        <fullName evidence="2">Uncharacterized protein</fullName>
    </submittedName>
</protein>
<reference evidence="2" key="1">
    <citation type="journal article" date="2002" name="Nature">
        <title>The genome sequence and structure of rice chromosome 1.</title>
        <authorList>
            <person name="Sasaki T."/>
            <person name="Matsumoto T."/>
            <person name="Yamamoto K."/>
            <person name="Sakata K."/>
            <person name="Baba T."/>
            <person name="Katayose Y."/>
            <person name="Wu J."/>
            <person name="Niimura Y."/>
            <person name="Cheng Z."/>
            <person name="Nagamura Y."/>
            <person name="Antonio B.A."/>
            <person name="Kanamori H."/>
            <person name="Hosokawa S."/>
            <person name="Masukawa M."/>
            <person name="Arikawa K."/>
            <person name="Chiden Y."/>
            <person name="Hayashi M."/>
            <person name="Okamoto M."/>
            <person name="Ando T."/>
            <person name="Aoki H."/>
            <person name="Arita K."/>
            <person name="Hamada M."/>
            <person name="Harada C."/>
            <person name="Hijishita S."/>
            <person name="Honda M."/>
            <person name="Ichikawa Y."/>
            <person name="Idonuma A."/>
            <person name="Iijima M."/>
            <person name="Ikeda M."/>
            <person name="Ikeno M."/>
            <person name="Itoh S."/>
            <person name="Itoh T."/>
            <person name="Itoh Y."/>
            <person name="Itoh Y."/>
            <person name="Iwabuchi A."/>
            <person name="Kamiya K."/>
            <person name="Karasawa W."/>
            <person name="Katagiri S."/>
            <person name="Kikuta A."/>
            <person name="Kobayashi N."/>
            <person name="Kono I."/>
            <person name="Machita K."/>
            <person name="Maehara T."/>
            <person name="Mizuno H."/>
            <person name="Mizubayashi T."/>
            <person name="Mukai Y."/>
            <person name="Nagasaki H."/>
            <person name="Nakashima M."/>
            <person name="Nakama Y."/>
            <person name="Nakamichi Y."/>
            <person name="Nakamura M."/>
            <person name="Namiki N."/>
            <person name="Negishi M."/>
            <person name="Ohta I."/>
            <person name="Ono N."/>
            <person name="Saji S."/>
            <person name="Sakai K."/>
            <person name="Shibata M."/>
            <person name="Shimokawa T."/>
            <person name="Shomura A."/>
            <person name="Song J."/>
            <person name="Takazaki Y."/>
            <person name="Terasawa K."/>
            <person name="Tsuji K."/>
            <person name="Waki K."/>
            <person name="Yamagata H."/>
            <person name="Yamane H."/>
            <person name="Yoshiki S."/>
            <person name="Yoshihara R."/>
            <person name="Yukawa K."/>
            <person name="Zhong H."/>
            <person name="Iwama H."/>
            <person name="Endo T."/>
            <person name="Ito H."/>
            <person name="Hahn J.H."/>
            <person name="Kim H.I."/>
            <person name="Eun M.Y."/>
            <person name="Yano M."/>
            <person name="Jiang J."/>
            <person name="Gojobori T."/>
        </authorList>
    </citation>
    <scope>NUCLEOTIDE SEQUENCE</scope>
</reference>
<dbReference type="Proteomes" id="UP000000763">
    <property type="component" value="Chromosome 1"/>
</dbReference>
<accession>Q5QML2</accession>
<sequence length="211" mass="22771">MAEEERGGDGSEWEARARVGVVVPQAEEAATPDGMMTKLEMGPEEEAIGWVRDGRMRNGCGLSEKQQEKYYFAPISINRRTLPHGERALQLARTTISGIAALRDMTCERCNSSNGHGDLSSLFAGSNDNGPVPPMVASSALGTIRHARPQEVLEHEVAGVMEPSSPGRPSATGAQNPTTTGGVHANQTEKEKTVEYRIWRRADKSDGRAAD</sequence>
<evidence type="ECO:0000313" key="3">
    <source>
        <dbReference type="EMBL" id="BAD82289.1"/>
    </source>
</evidence>
<proteinExistence type="predicted"/>
<feature type="compositionally biased region" description="Basic and acidic residues" evidence="1">
    <location>
        <begin position="1"/>
        <end position="17"/>
    </location>
</feature>
<dbReference type="EMBL" id="AP003255">
    <property type="protein sequence ID" value="BAD73338.1"/>
    <property type="molecule type" value="Genomic_DNA"/>
</dbReference>
<evidence type="ECO:0000256" key="1">
    <source>
        <dbReference type="SAM" id="MobiDB-lite"/>
    </source>
</evidence>
<feature type="compositionally biased region" description="Polar residues" evidence="1">
    <location>
        <begin position="172"/>
        <end position="181"/>
    </location>
</feature>